<organism evidence="7 8">
    <name type="scientific">Flemingia macrophylla</name>
    <dbReference type="NCBI Taxonomy" id="520843"/>
    <lineage>
        <taxon>Eukaryota</taxon>
        <taxon>Viridiplantae</taxon>
        <taxon>Streptophyta</taxon>
        <taxon>Embryophyta</taxon>
        <taxon>Tracheophyta</taxon>
        <taxon>Spermatophyta</taxon>
        <taxon>Magnoliopsida</taxon>
        <taxon>eudicotyledons</taxon>
        <taxon>Gunneridae</taxon>
        <taxon>Pentapetalae</taxon>
        <taxon>rosids</taxon>
        <taxon>fabids</taxon>
        <taxon>Fabales</taxon>
        <taxon>Fabaceae</taxon>
        <taxon>Papilionoideae</taxon>
        <taxon>50 kb inversion clade</taxon>
        <taxon>NPAAA clade</taxon>
        <taxon>indigoferoid/millettioid clade</taxon>
        <taxon>Phaseoleae</taxon>
        <taxon>Flemingia</taxon>
    </lineage>
</organism>
<dbReference type="InterPro" id="IPR005202">
    <property type="entry name" value="TF_GRAS"/>
</dbReference>
<comment type="caution">
    <text evidence="7">The sequence shown here is derived from an EMBL/GenBank/DDBJ whole genome shotgun (WGS) entry which is preliminary data.</text>
</comment>
<keyword evidence="8" id="KW-1185">Reference proteome</keyword>
<feature type="region of interest" description="Leucine repeat II (LRII)" evidence="5">
    <location>
        <begin position="419"/>
        <end position="451"/>
    </location>
</feature>
<evidence type="ECO:0000313" key="7">
    <source>
        <dbReference type="EMBL" id="KAL2328766.1"/>
    </source>
</evidence>
<name>A0ABD1LZ11_9FABA</name>
<evidence type="ECO:0000256" key="2">
    <source>
        <dbReference type="ARBA" id="ARBA00023015"/>
    </source>
</evidence>
<keyword evidence="4" id="KW-0539">Nucleus</keyword>
<feature type="region of interest" description="VHIID" evidence="5">
    <location>
        <begin position="338"/>
        <end position="403"/>
    </location>
</feature>
<reference evidence="7 8" key="1">
    <citation type="submission" date="2024-08" db="EMBL/GenBank/DDBJ databases">
        <title>Insights into the chromosomal genome structure of Flemingia macrophylla.</title>
        <authorList>
            <person name="Ding Y."/>
            <person name="Zhao Y."/>
            <person name="Bi W."/>
            <person name="Wu M."/>
            <person name="Zhao G."/>
            <person name="Gong Y."/>
            <person name="Li W."/>
            <person name="Zhang P."/>
        </authorList>
    </citation>
    <scope>NUCLEOTIDE SEQUENCE [LARGE SCALE GENOMIC DNA]</scope>
    <source>
        <strain evidence="7">DYQJB</strain>
        <tissue evidence="7">Leaf</tissue>
    </source>
</reference>
<evidence type="ECO:0000256" key="1">
    <source>
        <dbReference type="ARBA" id="ARBA00004123"/>
    </source>
</evidence>
<evidence type="ECO:0000256" key="3">
    <source>
        <dbReference type="ARBA" id="ARBA00023163"/>
    </source>
</evidence>
<dbReference type="PROSITE" id="PS50985">
    <property type="entry name" value="GRAS"/>
    <property type="match status" value="1"/>
</dbReference>
<gene>
    <name evidence="7" type="ORF">Fmac_022193</name>
</gene>
<feature type="short sequence motif" description="LXXLL motif" evidence="5">
    <location>
        <begin position="469"/>
        <end position="473"/>
    </location>
</feature>
<evidence type="ECO:0008006" key="9">
    <source>
        <dbReference type="Google" id="ProtNLM"/>
    </source>
</evidence>
<keyword evidence="2" id="KW-0805">Transcription regulation</keyword>
<evidence type="ECO:0000256" key="5">
    <source>
        <dbReference type="PROSITE-ProRule" id="PRU01191"/>
    </source>
</evidence>
<comment type="subcellular location">
    <subcellularLocation>
        <location evidence="1">Nucleus</location>
    </subcellularLocation>
</comment>
<protein>
    <recommendedName>
        <fullName evidence="9">Scarecrow-like protein 14</fullName>
    </recommendedName>
</protein>
<feature type="region of interest" description="Disordered" evidence="6">
    <location>
        <begin position="172"/>
        <end position="212"/>
    </location>
</feature>
<evidence type="ECO:0000256" key="4">
    <source>
        <dbReference type="ARBA" id="ARBA00023242"/>
    </source>
</evidence>
<dbReference type="EMBL" id="JBGMDY010000007">
    <property type="protein sequence ID" value="KAL2328766.1"/>
    <property type="molecule type" value="Genomic_DNA"/>
</dbReference>
<dbReference type="PANTHER" id="PTHR31636">
    <property type="entry name" value="OSJNBA0084A10.13 PROTEIN-RELATED"/>
    <property type="match status" value="1"/>
</dbReference>
<dbReference type="Proteomes" id="UP001603857">
    <property type="component" value="Unassembled WGS sequence"/>
</dbReference>
<feature type="region of interest" description="SAW" evidence="5">
    <location>
        <begin position="558"/>
        <end position="633"/>
    </location>
</feature>
<proteinExistence type="inferred from homology"/>
<evidence type="ECO:0000313" key="8">
    <source>
        <dbReference type="Proteomes" id="UP001603857"/>
    </source>
</evidence>
<dbReference type="Pfam" id="PF03514">
    <property type="entry name" value="GRAS"/>
    <property type="match status" value="1"/>
</dbReference>
<dbReference type="AlphaFoldDB" id="A0ABD1LZ11"/>
<sequence length="635" mass="72605">MEANAGSFARTDPWLEDNEFSETAKFINQILMEDNVDQSPFYDPLSLQVTENSFYQALNGNLPDSPNQHPLVHSPGGETTTATTSNHNIVLQQNFGQLKLPFPDSAFQSNPQALSQPPSITVSDGFSNWDFSTAELMPQNLFNVSDYDSQFRRGLEEASIFLPPQPNLVTAPYSNREQPHNAHAVKGRKNHERQEEEEGRSNKQSALSLADETDLSDAFDRTELLREEIVCICNEQSGGKAPPKKQVRKREKETVDLMNLLLLCAQSVNHNDIRTSNELLKKIRQHSSPIGNASQRLAHYFANGLEARLLGDATSAAGRLFLVMNSNRYTTAEFLQAYQVFLSVTPFIKFTYFFANKMIMEAAAKAETLHVIEFGILYGFQWPMLIKLLSNREGGPPKLRFTGIEFPQPGFRPTQKIEETGRHLANYCKRYNVPFEFNAIASKNWGTIQLEALKIEKNELVAVNSSRRLENVLDETYDVNSPRNAVLHLIRMINPDIFTHSISNASYSSPFFTSRFKEVLLHFSAIYDVCDTVIPRENEWRMMIERELFAREAMNVIACEGSQRIEMPETYKKWHIRHTRAGFKQLPLNEEIMAKCRSELREWYHRDFFLDEDSNWMLQGWKGRVLHASTCLVPA</sequence>
<comment type="similarity">
    <text evidence="5">Belongs to the GRAS family.</text>
</comment>
<keyword evidence="3" id="KW-0804">Transcription</keyword>
<accession>A0ABD1LZ11</accession>
<evidence type="ECO:0000256" key="6">
    <source>
        <dbReference type="SAM" id="MobiDB-lite"/>
    </source>
</evidence>
<dbReference type="GO" id="GO:0005634">
    <property type="term" value="C:nucleus"/>
    <property type="evidence" value="ECO:0007669"/>
    <property type="project" value="UniProtKB-SubCell"/>
</dbReference>
<comment type="caution">
    <text evidence="5">Lacks conserved residue(s) required for the propagation of feature annotation.</text>
</comment>